<comment type="caution">
    <text evidence="11">The sequence shown here is derived from an EMBL/GenBank/DDBJ whole genome shotgun (WGS) entry which is preliminary data.</text>
</comment>
<keyword evidence="6 9" id="KW-1133">Transmembrane helix</keyword>
<dbReference type="NCBIfam" id="TIGR00861">
    <property type="entry name" value="MIP"/>
    <property type="match status" value="1"/>
</dbReference>
<keyword evidence="4" id="KW-1003">Cell membrane</keyword>
<dbReference type="PRINTS" id="PR00783">
    <property type="entry name" value="MINTRINSICP"/>
</dbReference>
<feature type="transmembrane region" description="Helical" evidence="9">
    <location>
        <begin position="131"/>
        <end position="152"/>
    </location>
</feature>
<proteinExistence type="inferred from homology"/>
<keyword evidence="12" id="KW-1185">Reference proteome</keyword>
<accession>A0A158HH53</accession>
<dbReference type="PROSITE" id="PS00221">
    <property type="entry name" value="MIP"/>
    <property type="match status" value="1"/>
</dbReference>
<sequence length="248" mass="25779">MIRRMTAECAGTFWLVLMGCGCSALAAGSFVTDPGVLAQSIVFGLAMTTASYLFGPISGAHFNPAVTVGLAVANRFPVRDLVPYILAQLAGAISGAALLYFLARARPGFELYAPSFGVNGYDSHSPGNYQLHAAFVIEAVMSFAFVIVNLATSASRAFRVGGPLIVGSTLALIYVVTMPVTGASVNPARSTGPALVAGGWALDELWLFWAAPLAGGILAGASFPLLFGRGAREGTKAADRKFSDLPQR</sequence>
<evidence type="ECO:0000256" key="7">
    <source>
        <dbReference type="ARBA" id="ARBA00023136"/>
    </source>
</evidence>
<keyword evidence="3 8" id="KW-0813">Transport</keyword>
<evidence type="ECO:0000256" key="1">
    <source>
        <dbReference type="ARBA" id="ARBA00004651"/>
    </source>
</evidence>
<organism evidence="11 12">
    <name type="scientific">Caballeronia terrestris</name>
    <dbReference type="NCBI Taxonomy" id="1226301"/>
    <lineage>
        <taxon>Bacteria</taxon>
        <taxon>Pseudomonadati</taxon>
        <taxon>Pseudomonadota</taxon>
        <taxon>Betaproteobacteria</taxon>
        <taxon>Burkholderiales</taxon>
        <taxon>Burkholderiaceae</taxon>
        <taxon>Caballeronia</taxon>
    </lineage>
</organism>
<evidence type="ECO:0000256" key="2">
    <source>
        <dbReference type="ARBA" id="ARBA00006175"/>
    </source>
</evidence>
<dbReference type="CDD" id="cd00333">
    <property type="entry name" value="MIP"/>
    <property type="match status" value="1"/>
</dbReference>
<dbReference type="GO" id="GO:0015250">
    <property type="term" value="F:water channel activity"/>
    <property type="evidence" value="ECO:0007669"/>
    <property type="project" value="TreeGrafter"/>
</dbReference>
<dbReference type="InterPro" id="IPR000425">
    <property type="entry name" value="MIP"/>
</dbReference>
<dbReference type="AlphaFoldDB" id="A0A158HH53"/>
<protein>
    <submittedName>
        <fullName evidence="11">Aquaporin Z</fullName>
    </submittedName>
</protein>
<dbReference type="PROSITE" id="PS51257">
    <property type="entry name" value="PROKAR_LIPOPROTEIN"/>
    <property type="match status" value="1"/>
</dbReference>
<feature type="transmembrane region" description="Helical" evidence="9">
    <location>
        <begin position="81"/>
        <end position="103"/>
    </location>
</feature>
<dbReference type="RefSeq" id="WP_268807988.1">
    <property type="nucleotide sequence ID" value="NZ_FCOL02000007.1"/>
</dbReference>
<feature type="signal peptide" evidence="10">
    <location>
        <begin position="1"/>
        <end position="26"/>
    </location>
</feature>
<comment type="similarity">
    <text evidence="2 8">Belongs to the MIP/aquaporin (TC 1.A.8) family.</text>
</comment>
<feature type="chain" id="PRO_5011118144" evidence="10">
    <location>
        <begin position="27"/>
        <end position="248"/>
    </location>
</feature>
<dbReference type="PANTHER" id="PTHR19139">
    <property type="entry name" value="AQUAPORIN TRANSPORTER"/>
    <property type="match status" value="1"/>
</dbReference>
<gene>
    <name evidence="11" type="ORF">AWB67_01779</name>
</gene>
<evidence type="ECO:0000313" key="11">
    <source>
        <dbReference type="EMBL" id="SAL43718.1"/>
    </source>
</evidence>
<name>A0A158HH53_9BURK</name>
<keyword evidence="10" id="KW-0732">Signal</keyword>
<reference evidence="11" key="1">
    <citation type="submission" date="2016-01" db="EMBL/GenBank/DDBJ databases">
        <authorList>
            <person name="Peeters C."/>
        </authorList>
    </citation>
    <scope>NUCLEOTIDE SEQUENCE [LARGE SCALE GENOMIC DNA]</scope>
    <source>
        <strain evidence="11">LMG 22937</strain>
    </source>
</reference>
<keyword evidence="5 8" id="KW-0812">Transmembrane</keyword>
<evidence type="ECO:0000256" key="6">
    <source>
        <dbReference type="ARBA" id="ARBA00022989"/>
    </source>
</evidence>
<feature type="transmembrane region" description="Helical" evidence="9">
    <location>
        <begin position="205"/>
        <end position="227"/>
    </location>
</feature>
<comment type="subcellular location">
    <subcellularLocation>
        <location evidence="1">Cell membrane</location>
        <topology evidence="1">Multi-pass membrane protein</topology>
    </subcellularLocation>
</comment>
<feature type="transmembrane region" description="Helical" evidence="9">
    <location>
        <begin position="164"/>
        <end position="185"/>
    </location>
</feature>
<evidence type="ECO:0000256" key="5">
    <source>
        <dbReference type="ARBA" id="ARBA00022692"/>
    </source>
</evidence>
<evidence type="ECO:0000256" key="4">
    <source>
        <dbReference type="ARBA" id="ARBA00022475"/>
    </source>
</evidence>
<dbReference type="PANTHER" id="PTHR19139:SF199">
    <property type="entry name" value="MIP17260P"/>
    <property type="match status" value="1"/>
</dbReference>
<dbReference type="InterPro" id="IPR023271">
    <property type="entry name" value="Aquaporin-like"/>
</dbReference>
<evidence type="ECO:0000256" key="9">
    <source>
        <dbReference type="SAM" id="Phobius"/>
    </source>
</evidence>
<evidence type="ECO:0000256" key="10">
    <source>
        <dbReference type="SAM" id="SignalP"/>
    </source>
</evidence>
<keyword evidence="7 9" id="KW-0472">Membrane</keyword>
<dbReference type="InterPro" id="IPR034294">
    <property type="entry name" value="Aquaporin_transptr"/>
</dbReference>
<evidence type="ECO:0000313" key="12">
    <source>
        <dbReference type="Proteomes" id="UP000054925"/>
    </source>
</evidence>
<evidence type="ECO:0000256" key="3">
    <source>
        <dbReference type="ARBA" id="ARBA00022448"/>
    </source>
</evidence>
<dbReference type="SUPFAM" id="SSF81338">
    <property type="entry name" value="Aquaporin-like"/>
    <property type="match status" value="1"/>
</dbReference>
<evidence type="ECO:0000256" key="8">
    <source>
        <dbReference type="RuleBase" id="RU000477"/>
    </source>
</evidence>
<dbReference type="GO" id="GO:0005886">
    <property type="term" value="C:plasma membrane"/>
    <property type="evidence" value="ECO:0007669"/>
    <property type="project" value="UniProtKB-SubCell"/>
</dbReference>
<dbReference type="EMBL" id="FCOL02000007">
    <property type="protein sequence ID" value="SAL43718.1"/>
    <property type="molecule type" value="Genomic_DNA"/>
</dbReference>
<dbReference type="Gene3D" id="1.20.1080.10">
    <property type="entry name" value="Glycerol uptake facilitator protein"/>
    <property type="match status" value="1"/>
</dbReference>
<dbReference type="Proteomes" id="UP000054925">
    <property type="component" value="Unassembled WGS sequence"/>
</dbReference>
<dbReference type="InterPro" id="IPR022357">
    <property type="entry name" value="MIP_CS"/>
</dbReference>
<dbReference type="Pfam" id="PF00230">
    <property type="entry name" value="MIP"/>
    <property type="match status" value="1"/>
</dbReference>